<dbReference type="PANTHER" id="PTHR38693:SF1">
    <property type="entry name" value="UBIQUINONE BIOSYNTHESIS ACCESSORY FACTOR UBIJ"/>
    <property type="match status" value="1"/>
</dbReference>
<evidence type="ECO:0000256" key="1">
    <source>
        <dbReference type="HAMAP-Rule" id="MF_02215"/>
    </source>
</evidence>
<dbReference type="AlphaFoldDB" id="A0A250L2R8"/>
<dbReference type="UniPathway" id="UPA00232"/>
<proteinExistence type="inferred from homology"/>
<name>A0A250L2R8_9GAMM</name>
<evidence type="ECO:0000313" key="4">
    <source>
        <dbReference type="EMBL" id="BBA36869.1"/>
    </source>
</evidence>
<dbReference type="EMBL" id="AP017928">
    <property type="protein sequence ID" value="BBA36869.1"/>
    <property type="molecule type" value="Genomic_DNA"/>
</dbReference>
<dbReference type="KEGG" id="mmai:sS8_4946"/>
<comment type="pathway">
    <text evidence="1">Cofactor biosynthesis; ubiquinone biosynthesis.</text>
</comment>
<keyword evidence="2" id="KW-0175">Coiled coil</keyword>
<evidence type="ECO:0000259" key="3">
    <source>
        <dbReference type="Pfam" id="PF02036"/>
    </source>
</evidence>
<keyword evidence="5" id="KW-1185">Reference proteome</keyword>
<accession>A0A250L2R8</accession>
<comment type="similarity">
    <text evidence="1">Belongs to the UbiJ family.</text>
</comment>
<sequence length="212" mass="23834">MLAGVLAEALEHAVAHYLSLDTNSRKWLTPIAGKVIELRVLPFETSIFFCPTESDMQILGDFSGRPNVTLTGSIPAFARLRLGEPASRLLAAGVVEIDGDMDTARRFQALFEKLDIDWEFHLAQYTGRAFASTCLDLVRSGFGWTRDSLKTLRLDVAEYWQEESRELPTQFEADAFYSEVDRLRADFDRLQARVERLRLALQANSTSPESAA</sequence>
<keyword evidence="1" id="KW-0831">Ubiquinone biosynthesis</keyword>
<evidence type="ECO:0000256" key="2">
    <source>
        <dbReference type="SAM" id="Coils"/>
    </source>
</evidence>
<dbReference type="SUPFAM" id="SSF55718">
    <property type="entry name" value="SCP-like"/>
    <property type="match status" value="1"/>
</dbReference>
<reference evidence="4 5" key="1">
    <citation type="submission" date="2016-12" db="EMBL/GenBank/DDBJ databases">
        <title>Genome sequencing of Methylocaldum marinum.</title>
        <authorList>
            <person name="Takeuchi M."/>
            <person name="Kamagata Y."/>
            <person name="Hiraoka S."/>
            <person name="Oshima K."/>
            <person name="Hattori M."/>
            <person name="Iwasaki W."/>
        </authorList>
    </citation>
    <scope>NUCLEOTIDE SEQUENCE [LARGE SCALE GENOMIC DNA]</scope>
    <source>
        <strain evidence="4 5">S8</strain>
    </source>
</reference>
<organism evidence="4 5">
    <name type="scientific">Methylocaldum marinum</name>
    <dbReference type="NCBI Taxonomy" id="1432792"/>
    <lineage>
        <taxon>Bacteria</taxon>
        <taxon>Pseudomonadati</taxon>
        <taxon>Pseudomonadota</taxon>
        <taxon>Gammaproteobacteria</taxon>
        <taxon>Methylococcales</taxon>
        <taxon>Methylococcaceae</taxon>
        <taxon>Methylocaldum</taxon>
    </lineage>
</organism>
<comment type="function">
    <text evidence="1">Required for ubiquinone (coenzyme Q) biosynthesis. Binds hydrophobic ubiquinone biosynthetic intermediates via its SCP2 domain and is essential for the stability of the Ubi complex. May constitute a docking platform where Ubi enzymes assemble and access their SCP2-bound polyprenyl substrates.</text>
</comment>
<comment type="subcellular location">
    <subcellularLocation>
        <location evidence="1">Cytoplasm</location>
    </subcellularLocation>
</comment>
<keyword evidence="1" id="KW-0963">Cytoplasm</keyword>
<dbReference type="InterPro" id="IPR003033">
    <property type="entry name" value="SCP2_sterol-bd_dom"/>
</dbReference>
<dbReference type="HAMAP" id="MF_02215">
    <property type="entry name" value="UbiJ"/>
    <property type="match status" value="1"/>
</dbReference>
<dbReference type="InterPro" id="IPR038989">
    <property type="entry name" value="UbiJ"/>
</dbReference>
<dbReference type="GO" id="GO:0005737">
    <property type="term" value="C:cytoplasm"/>
    <property type="evidence" value="ECO:0007669"/>
    <property type="project" value="UniProtKB-SubCell"/>
</dbReference>
<evidence type="ECO:0000313" key="5">
    <source>
        <dbReference type="Proteomes" id="UP000266313"/>
    </source>
</evidence>
<dbReference type="PANTHER" id="PTHR38693">
    <property type="entry name" value="UBIQUINONE BIOSYNTHESIS PROTEIN UBIJ"/>
    <property type="match status" value="1"/>
</dbReference>
<dbReference type="InterPro" id="IPR036527">
    <property type="entry name" value="SCP2_sterol-bd_dom_sf"/>
</dbReference>
<dbReference type="Proteomes" id="UP000266313">
    <property type="component" value="Chromosome"/>
</dbReference>
<feature type="coiled-coil region" evidence="2">
    <location>
        <begin position="173"/>
        <end position="200"/>
    </location>
</feature>
<gene>
    <name evidence="1" type="primary">ubiJ</name>
    <name evidence="4" type="ORF">sS8_4946</name>
</gene>
<dbReference type="GO" id="GO:0006744">
    <property type="term" value="P:ubiquinone biosynthetic process"/>
    <property type="evidence" value="ECO:0007669"/>
    <property type="project" value="UniProtKB-UniRule"/>
</dbReference>
<feature type="domain" description="SCP2" evidence="3">
    <location>
        <begin position="16"/>
        <end position="112"/>
    </location>
</feature>
<protein>
    <recommendedName>
        <fullName evidence="1">Ubiquinone biosynthesis accessory factor UbiJ</fullName>
    </recommendedName>
</protein>
<dbReference type="Pfam" id="PF02036">
    <property type="entry name" value="SCP2"/>
    <property type="match status" value="1"/>
</dbReference>